<keyword evidence="2" id="KW-1133">Transmembrane helix</keyword>
<keyword evidence="2" id="KW-0472">Membrane</keyword>
<protein>
    <recommendedName>
        <fullName evidence="5">DUF4328 domain-containing protein</fullName>
    </recommendedName>
</protein>
<gene>
    <name evidence="3" type="ORF">Lsed01_02119</name>
</gene>
<evidence type="ECO:0000313" key="4">
    <source>
        <dbReference type="Proteomes" id="UP001426770"/>
    </source>
</evidence>
<feature type="transmembrane region" description="Helical" evidence="2">
    <location>
        <begin position="147"/>
        <end position="164"/>
    </location>
</feature>
<feature type="transmembrane region" description="Helical" evidence="2">
    <location>
        <begin position="176"/>
        <end position="197"/>
    </location>
</feature>
<proteinExistence type="predicted"/>
<evidence type="ECO:0000256" key="2">
    <source>
        <dbReference type="SAM" id="Phobius"/>
    </source>
</evidence>
<dbReference type="RefSeq" id="WP_345380039.1">
    <property type="nucleotide sequence ID" value="NZ_BAABRR010000012.1"/>
</dbReference>
<evidence type="ECO:0008006" key="5">
    <source>
        <dbReference type="Google" id="ProtNLM"/>
    </source>
</evidence>
<feature type="transmembrane region" description="Helical" evidence="2">
    <location>
        <begin position="217"/>
        <end position="240"/>
    </location>
</feature>
<reference evidence="3 4" key="1">
    <citation type="submission" date="2024-02" db="EMBL/GenBank/DDBJ databases">
        <title>Lysinimicrobium sediminis NBRC 112286.</title>
        <authorList>
            <person name="Ichikawa N."/>
            <person name="Katano-Makiyama Y."/>
            <person name="Hidaka K."/>
        </authorList>
    </citation>
    <scope>NUCLEOTIDE SEQUENCE [LARGE SCALE GENOMIC DNA]</scope>
    <source>
        <strain evidence="3 4">NBRC 112286</strain>
    </source>
</reference>
<feature type="transmembrane region" description="Helical" evidence="2">
    <location>
        <begin position="103"/>
        <end position="127"/>
    </location>
</feature>
<feature type="transmembrane region" description="Helical" evidence="2">
    <location>
        <begin position="61"/>
        <end position="82"/>
    </location>
</feature>
<accession>A0ABP9WIM7</accession>
<name>A0ABP9WIM7_9MICO</name>
<feature type="region of interest" description="Disordered" evidence="1">
    <location>
        <begin position="1"/>
        <end position="36"/>
    </location>
</feature>
<organism evidence="3 4">
    <name type="scientific">Demequina sediminis</name>
    <dbReference type="NCBI Taxonomy" id="1930058"/>
    <lineage>
        <taxon>Bacteria</taxon>
        <taxon>Bacillati</taxon>
        <taxon>Actinomycetota</taxon>
        <taxon>Actinomycetes</taxon>
        <taxon>Micrococcales</taxon>
        <taxon>Demequinaceae</taxon>
        <taxon>Demequina</taxon>
    </lineage>
</organism>
<evidence type="ECO:0000313" key="3">
    <source>
        <dbReference type="EMBL" id="GAA5519667.1"/>
    </source>
</evidence>
<keyword evidence="4" id="KW-1185">Reference proteome</keyword>
<keyword evidence="2" id="KW-0812">Transmembrane</keyword>
<evidence type="ECO:0000256" key="1">
    <source>
        <dbReference type="SAM" id="MobiDB-lite"/>
    </source>
</evidence>
<dbReference type="EMBL" id="BAABRR010000012">
    <property type="protein sequence ID" value="GAA5519667.1"/>
    <property type="molecule type" value="Genomic_DNA"/>
</dbReference>
<dbReference type="Proteomes" id="UP001426770">
    <property type="component" value="Unassembled WGS sequence"/>
</dbReference>
<sequence length="250" mass="26683">MTENDPFAARPGDVAPPAASSPQPPAAPGMIPGAMPPPSYSPDYTVPFDRSGVPLEKPEGLAKALIIVAALYTVTALLLAVFAQSDIDAIRRTAETGEIAFGAGTLVSFLSLPLLIASFVVYGLWMTRMRRNREALGTKPGMGAVEWWGWFIPLASAVLVPLGARKVTGRAVSIGLLLGWWLPWLLSGMVGGAASAMTQFSVDLTTGELVRPELLDAYPSLIWASFALTLISLAFFVQFIRSATQRHLES</sequence>
<comment type="caution">
    <text evidence="3">The sequence shown here is derived from an EMBL/GenBank/DDBJ whole genome shotgun (WGS) entry which is preliminary data.</text>
</comment>